<reference evidence="2" key="2">
    <citation type="submission" date="2004-02" db="EMBL/GenBank/DDBJ databases">
        <authorList>
            <consortium name="Genoscope"/>
            <consortium name="Whitehead Institute Centre for Genome Research"/>
        </authorList>
    </citation>
    <scope>NUCLEOTIDE SEQUENCE</scope>
</reference>
<organism evidence="2">
    <name type="scientific">Tetraodon nigroviridis</name>
    <name type="common">Spotted green pufferfish</name>
    <name type="synonym">Chelonodon nigroviridis</name>
    <dbReference type="NCBI Taxonomy" id="99883"/>
    <lineage>
        <taxon>Eukaryota</taxon>
        <taxon>Metazoa</taxon>
        <taxon>Chordata</taxon>
        <taxon>Craniata</taxon>
        <taxon>Vertebrata</taxon>
        <taxon>Euteleostomi</taxon>
        <taxon>Actinopterygii</taxon>
        <taxon>Neopterygii</taxon>
        <taxon>Teleostei</taxon>
        <taxon>Neoteleostei</taxon>
        <taxon>Acanthomorphata</taxon>
        <taxon>Eupercaria</taxon>
        <taxon>Tetraodontiformes</taxon>
        <taxon>Tetradontoidea</taxon>
        <taxon>Tetraodontidae</taxon>
        <taxon>Tetraodon</taxon>
    </lineage>
</organism>
<dbReference type="EMBL" id="CAAE01015119">
    <property type="protein sequence ID" value="CAG12853.1"/>
    <property type="molecule type" value="Genomic_DNA"/>
</dbReference>
<evidence type="ECO:0000313" key="2">
    <source>
        <dbReference type="EMBL" id="CAG12853.1"/>
    </source>
</evidence>
<dbReference type="KEGG" id="tng:GSTEN00035314G001"/>
<gene>
    <name evidence="2" type="ORF">GSTENG00035314001</name>
</gene>
<feature type="region of interest" description="Disordered" evidence="1">
    <location>
        <begin position="1"/>
        <end position="21"/>
    </location>
</feature>
<dbReference type="PROSITE" id="PS51257">
    <property type="entry name" value="PROKAR_LIPOPROTEIN"/>
    <property type="match status" value="1"/>
</dbReference>
<accession>Q4RFH9</accession>
<proteinExistence type="predicted"/>
<dbReference type="AlphaFoldDB" id="Q4RFH9"/>
<name>Q4RFH9_TETNG</name>
<protein>
    <submittedName>
        <fullName evidence="2">Chromosome 8 SCAF15119, whole genome shotgun sequence</fullName>
    </submittedName>
</protein>
<evidence type="ECO:0000256" key="1">
    <source>
        <dbReference type="SAM" id="MobiDB-lite"/>
    </source>
</evidence>
<sequence length="55" mass="5507">MGGGSGREQKGQSADSPLAGTGLVSGCWPMGILTHLMHPSKGSPSEGVKVRNNSG</sequence>
<reference evidence="2" key="1">
    <citation type="journal article" date="2004" name="Nature">
        <title>Genome duplication in the teleost fish Tetraodon nigroviridis reveals the early vertebrate proto-karyotype.</title>
        <authorList>
            <person name="Jaillon O."/>
            <person name="Aury J.-M."/>
            <person name="Brunet F."/>
            <person name="Petit J.-L."/>
            <person name="Stange-Thomann N."/>
            <person name="Mauceli E."/>
            <person name="Bouneau L."/>
            <person name="Fischer C."/>
            <person name="Ozouf-Costaz C."/>
            <person name="Bernot A."/>
            <person name="Nicaud S."/>
            <person name="Jaffe D."/>
            <person name="Fisher S."/>
            <person name="Lutfalla G."/>
            <person name="Dossat C."/>
            <person name="Segurens B."/>
            <person name="Dasilva C."/>
            <person name="Salanoubat M."/>
            <person name="Levy M."/>
            <person name="Boudet N."/>
            <person name="Castellano S."/>
            <person name="Anthouard V."/>
            <person name="Jubin C."/>
            <person name="Castelli V."/>
            <person name="Katinka M."/>
            <person name="Vacherie B."/>
            <person name="Biemont C."/>
            <person name="Skalli Z."/>
            <person name="Cattolico L."/>
            <person name="Poulain J."/>
            <person name="De Berardinis V."/>
            <person name="Cruaud C."/>
            <person name="Duprat S."/>
            <person name="Brottier P."/>
            <person name="Coutanceau J.-P."/>
            <person name="Gouzy J."/>
            <person name="Parra G."/>
            <person name="Lardier G."/>
            <person name="Chapple C."/>
            <person name="McKernan K.J."/>
            <person name="McEwan P."/>
            <person name="Bosak S."/>
            <person name="Kellis M."/>
            <person name="Volff J.-N."/>
            <person name="Guigo R."/>
            <person name="Zody M.C."/>
            <person name="Mesirov J."/>
            <person name="Lindblad-Toh K."/>
            <person name="Birren B."/>
            <person name="Nusbaum C."/>
            <person name="Kahn D."/>
            <person name="Robinson-Rechavi M."/>
            <person name="Laudet V."/>
            <person name="Schachter V."/>
            <person name="Quetier F."/>
            <person name="Saurin W."/>
            <person name="Scarpelli C."/>
            <person name="Wincker P."/>
            <person name="Lander E.S."/>
            <person name="Weissenbach J."/>
            <person name="Roest Crollius H."/>
        </authorList>
    </citation>
    <scope>NUCLEOTIDE SEQUENCE [LARGE SCALE GENOMIC DNA]</scope>
</reference>